<dbReference type="PROSITE" id="PS50879">
    <property type="entry name" value="RNASE_H_1"/>
    <property type="match status" value="1"/>
</dbReference>
<feature type="region of interest" description="Disordered" evidence="1">
    <location>
        <begin position="951"/>
        <end position="998"/>
    </location>
</feature>
<comment type="caution">
    <text evidence="4">The sequence shown here is derived from an EMBL/GenBank/DDBJ whole genome shotgun (WGS) entry which is preliminary data.</text>
</comment>
<feature type="compositionally biased region" description="Polar residues" evidence="1">
    <location>
        <begin position="955"/>
        <end position="967"/>
    </location>
</feature>
<feature type="compositionally biased region" description="Polar residues" evidence="1">
    <location>
        <begin position="859"/>
        <end position="869"/>
    </location>
</feature>
<feature type="transmembrane region" description="Helical" evidence="2">
    <location>
        <begin position="154"/>
        <end position="184"/>
    </location>
</feature>
<dbReference type="Proteomes" id="UP000186601">
    <property type="component" value="Unassembled WGS sequence"/>
</dbReference>
<dbReference type="InterPro" id="IPR036397">
    <property type="entry name" value="RNaseH_sf"/>
</dbReference>
<accession>A0A2R6NRA6</accession>
<protein>
    <recommendedName>
        <fullName evidence="3">RNase H type-1 domain-containing protein</fullName>
    </recommendedName>
</protein>
<keyword evidence="2" id="KW-0812">Transmembrane</keyword>
<dbReference type="Pfam" id="PF00075">
    <property type="entry name" value="RNase_H"/>
    <property type="match status" value="1"/>
</dbReference>
<dbReference type="SUPFAM" id="SSF53098">
    <property type="entry name" value="Ribonuclease H-like"/>
    <property type="match status" value="1"/>
</dbReference>
<dbReference type="PANTHER" id="PTHR33481">
    <property type="entry name" value="REVERSE TRANSCRIPTASE"/>
    <property type="match status" value="1"/>
</dbReference>
<feature type="compositionally biased region" description="Basic and acidic residues" evidence="1">
    <location>
        <begin position="818"/>
        <end position="839"/>
    </location>
</feature>
<dbReference type="GO" id="GO:0003676">
    <property type="term" value="F:nucleic acid binding"/>
    <property type="evidence" value="ECO:0007669"/>
    <property type="project" value="InterPro"/>
</dbReference>
<feature type="region of interest" description="Disordered" evidence="1">
    <location>
        <begin position="742"/>
        <end position="764"/>
    </location>
</feature>
<evidence type="ECO:0000259" key="3">
    <source>
        <dbReference type="PROSITE" id="PS50879"/>
    </source>
</evidence>
<proteinExistence type="predicted"/>
<gene>
    <name evidence="4" type="ORF">PHLCEN_2v9256</name>
</gene>
<dbReference type="Gene3D" id="3.30.420.10">
    <property type="entry name" value="Ribonuclease H-like superfamily/Ribonuclease H"/>
    <property type="match status" value="1"/>
</dbReference>
<dbReference type="Pfam" id="PF00078">
    <property type="entry name" value="RVT_1"/>
    <property type="match status" value="1"/>
</dbReference>
<evidence type="ECO:0000313" key="4">
    <source>
        <dbReference type="EMBL" id="PSR75215.1"/>
    </source>
</evidence>
<feature type="compositionally biased region" description="Polar residues" evidence="1">
    <location>
        <begin position="983"/>
        <end position="994"/>
    </location>
</feature>
<dbReference type="InterPro" id="IPR002156">
    <property type="entry name" value="RNaseH_domain"/>
</dbReference>
<organism evidence="4 5">
    <name type="scientific">Hermanssonia centrifuga</name>
    <dbReference type="NCBI Taxonomy" id="98765"/>
    <lineage>
        <taxon>Eukaryota</taxon>
        <taxon>Fungi</taxon>
        <taxon>Dikarya</taxon>
        <taxon>Basidiomycota</taxon>
        <taxon>Agaricomycotina</taxon>
        <taxon>Agaricomycetes</taxon>
        <taxon>Polyporales</taxon>
        <taxon>Meruliaceae</taxon>
        <taxon>Hermanssonia</taxon>
    </lineage>
</organism>
<dbReference type="GO" id="GO:0004523">
    <property type="term" value="F:RNA-DNA hybrid ribonuclease activity"/>
    <property type="evidence" value="ECO:0007669"/>
    <property type="project" value="InterPro"/>
</dbReference>
<dbReference type="Pfam" id="PF20153">
    <property type="entry name" value="DUF6535"/>
    <property type="match status" value="1"/>
</dbReference>
<feature type="transmembrane region" description="Helical" evidence="2">
    <location>
        <begin position="101"/>
        <end position="120"/>
    </location>
</feature>
<sequence>MAKTVREVDEEKVKDYKEDIDTLLVFAGLFSAVMTAFIIESYHSLQEDPATASLQVLREISAQTSSYSFNGTLLVSTISSAASCGSSPPFKPDITAIRINVLWFASLTFSLITASLAMLVKQWLREYLSGEYTSGLARLRVRHYRLPGLQKWKVFEIAAALPLLLQLSLGLFLIGLCFFTSAGIPSLFSPLIHSLTRLISNVIKYLPVTNVIVRSIMMDYPRASIYRLVGHIILLRQSARKVMETYISVEEDEAAKQLEFDLDILAAVDAIQADDNLLATTIYESVRQTQLDLDPEAILDFAFQILGNHSQRSADDLRSSLPLDLSSVTKRTWMAIADIVAEAISYDISIQLARDRSVSWKDWMSDALLLLVSPGPSSHLFTDHGRKFIKTCITYAPSKTSHTLISRYSTPHSAAPTGGWEVVVRILLANGILQQCSNADIFSFVKSTAMNLKATSLLDMTTRALTLELSEDHIWTLVMVAAEALHCQLDDVLAASTPWGTWMDEALLFICKATGNKYWLQTDLIRGIHGKLLVGLSAPHFLRFLANPSNAEILENDTMRLLPTATDEDYPWFKSPERTPDTWSALLEDFIQVSTHASSDENMLLLCRPAILLIHQFEREVATQNGQRLFPQMTSIIKAQLNLPGYVLGREQEVRRQKLAMQCLASIDDYEQWSHEFFMWKHFTKLVDSTKLSAYDEWKRFFDPRKSPFNDDLISVLNDIAPRMDTFRVRLLKEKRTALEASRRSLRARQQSQFNGRRERSSGSISLGGALVIGRWMGRYKRRRAKMPRIDKESDDSDVARDGGALSSGSSFQTNTTERSERTLDRDDSLAISPDREHSAIPLDRGNMHFLDPYHAQASGPSPSTSSHLNVGEPNQEEHEGSPGSDPGLTIGSGYENEGAYLGYHRNSYGSEDQEDPEGPVIPIFTGSSWGGDAQHYVLDHVSNYDVGVQHQESEAQTEPIATNDTSIGDGVSEDFEADNGAPLTTPTRRSTGLSDPIDVSTGVGQGSALSPILSSLYLASSVQKFYSEHLRELGNNTSLFYVDDGNIIVSSDSPATNAALIGGLYQALERELTRKGLSAEQTKFELMHFLAPRRGKQDPVKAWPMLWHPPDGAQGPPNQVMSTLGPSVYIKAQNGTIISVTPTDVLRYLGFFLDPKLNFNAHIERCAAKASSTVTALRMLGNSIRGLGPLYKRRLYIANVVPVMTYGMQLWWHPNLRNVKRHMAELAKVQAKAARWITGGFRTTPIGALNALAGLPPIKERCRHLMNKAALRVRKLPDSHPIRAVLPDYWIVNQVSEALPFQSVSFRKPDNTPIRHIDRVGRSSNEDFARLHPENRPGDRLLEEFPDRINFCLSHPPKSKKEEFEHWYENTFVPKLRALTWGFEGKQGIYIVFTDGSAKKTVRPDKPTRYRSSSSYLILKQSLERNRHVKHATLASGKATSYDAEVMALAAGIKNAIRAGGADLRKLHVFADNQTALRNIVEPGCHSGQKFILSVIKDLRRFLGESPEHSITLHWCPAHVGVPQNEFVDQLAKSGLKRRSPDYRSLAFATQMSTANMYQAWRAAPGNMGKSWLCPAGGFPLSHTAKSPLIANFGKLAASITARITRVVTGHLPIGEFRQKFNFDGPKKCLCGQPLETRDHMMFDCPIWMMREPNFTKEWLTNTATPKQFIRAVANFLSAHPLAGSFEMADAYKASEEENQTLGTDAGPLRRALLQQLKISVGRWRLWQGNEPIPEPNNETPEEKAAREARNYERADALIVLEFPEGANQHDALVMPQTQSQLRIASPEASPAAAQAANLTQAPPASPTRRTPDPEPPPGQIDPEPPPPGQSDFSLLEGTLTTSNVFAVDEWPQTEHDMRIQVARDLADIEADQVAAIRNYMEYSPQLRAEE</sequence>
<feature type="compositionally biased region" description="Pro residues" evidence="1">
    <location>
        <begin position="1815"/>
        <end position="1830"/>
    </location>
</feature>
<dbReference type="OrthoDB" id="3230070at2759"/>
<evidence type="ECO:0000256" key="1">
    <source>
        <dbReference type="SAM" id="MobiDB-lite"/>
    </source>
</evidence>
<keyword evidence="2" id="KW-0472">Membrane</keyword>
<keyword evidence="2" id="KW-1133">Transmembrane helix</keyword>
<dbReference type="InterPro" id="IPR045338">
    <property type="entry name" value="DUF6535"/>
</dbReference>
<evidence type="ECO:0000256" key="2">
    <source>
        <dbReference type="SAM" id="Phobius"/>
    </source>
</evidence>
<dbReference type="STRING" id="98765.A0A2R6NRA6"/>
<dbReference type="CDD" id="cd09276">
    <property type="entry name" value="Rnase_HI_RT_non_LTR"/>
    <property type="match status" value="1"/>
</dbReference>
<feature type="region of interest" description="Disordered" evidence="1">
    <location>
        <begin position="787"/>
        <end position="927"/>
    </location>
</feature>
<evidence type="ECO:0000313" key="5">
    <source>
        <dbReference type="Proteomes" id="UP000186601"/>
    </source>
</evidence>
<dbReference type="InterPro" id="IPR012337">
    <property type="entry name" value="RNaseH-like_sf"/>
</dbReference>
<feature type="transmembrane region" description="Helical" evidence="2">
    <location>
        <begin position="20"/>
        <end position="39"/>
    </location>
</feature>
<dbReference type="PANTHER" id="PTHR33481:SF1">
    <property type="entry name" value="ENDONUCLEASE_EXONUCLEASE_PHOSPHATASE DOMAIN-CONTAINING PROTEIN-RELATED"/>
    <property type="match status" value="1"/>
</dbReference>
<keyword evidence="5" id="KW-1185">Reference proteome</keyword>
<feature type="compositionally biased region" description="Low complexity" evidence="1">
    <location>
        <begin position="1731"/>
        <end position="1740"/>
    </location>
</feature>
<dbReference type="EMBL" id="MLYV02000917">
    <property type="protein sequence ID" value="PSR75215.1"/>
    <property type="molecule type" value="Genomic_DNA"/>
</dbReference>
<feature type="compositionally biased region" description="Polar residues" evidence="1">
    <location>
        <begin position="807"/>
        <end position="817"/>
    </location>
</feature>
<feature type="region of interest" description="Disordered" evidence="1">
    <location>
        <begin position="1729"/>
        <end position="1749"/>
    </location>
</feature>
<feature type="domain" description="RNase H type-1" evidence="3">
    <location>
        <begin position="1387"/>
        <end position="1538"/>
    </location>
</feature>
<reference evidence="4 5" key="1">
    <citation type="submission" date="2018-02" db="EMBL/GenBank/DDBJ databases">
        <title>Genome sequence of the basidiomycete white-rot fungus Phlebia centrifuga.</title>
        <authorList>
            <person name="Granchi Z."/>
            <person name="Peng M."/>
            <person name="de Vries R.P."/>
            <person name="Hilden K."/>
            <person name="Makela M.R."/>
            <person name="Grigoriev I."/>
            <person name="Riley R."/>
        </authorList>
    </citation>
    <scope>NUCLEOTIDE SEQUENCE [LARGE SCALE GENOMIC DNA]</scope>
    <source>
        <strain evidence="4 5">FBCC195</strain>
    </source>
</reference>
<feature type="compositionally biased region" description="Low complexity" evidence="1">
    <location>
        <begin position="1786"/>
        <end position="1810"/>
    </location>
</feature>
<name>A0A2R6NRA6_9APHY</name>
<feature type="region of interest" description="Disordered" evidence="1">
    <location>
        <begin position="1780"/>
        <end position="1833"/>
    </location>
</feature>
<dbReference type="InterPro" id="IPR000477">
    <property type="entry name" value="RT_dom"/>
</dbReference>